<dbReference type="InterPro" id="IPR006433">
    <property type="entry name" value="Prohead_protease"/>
</dbReference>
<reference evidence="8 9" key="1">
    <citation type="submission" date="2016-04" db="EMBL/GenBank/DDBJ databases">
        <authorList>
            <person name="Evans L.H."/>
            <person name="Alamgir A."/>
            <person name="Owens N."/>
            <person name="Weber N.D."/>
            <person name="Virtaneva K."/>
            <person name="Barbian K."/>
            <person name="Babar A."/>
            <person name="Rosenke K."/>
        </authorList>
    </citation>
    <scope>NUCLEOTIDE SEQUENCE [LARGE SCALE GENOMIC DNA]</scope>
    <source>
        <strain evidence="8 9">LMa1</strain>
    </source>
</reference>
<dbReference type="SUPFAM" id="SSF56563">
    <property type="entry name" value="Major capsid protein gp5"/>
    <property type="match status" value="1"/>
</dbReference>
<dbReference type="Pfam" id="PF05065">
    <property type="entry name" value="Phage_capsid"/>
    <property type="match status" value="1"/>
</dbReference>
<feature type="coiled-coil region" evidence="5">
    <location>
        <begin position="162"/>
        <end position="189"/>
    </location>
</feature>
<evidence type="ECO:0000313" key="9">
    <source>
        <dbReference type="Proteomes" id="UP000078532"/>
    </source>
</evidence>
<name>A0A1B7LAS4_9FIRM</name>
<comment type="subcellular location">
    <subcellularLocation>
        <location evidence="1">Virion</location>
    </subcellularLocation>
</comment>
<dbReference type="InterPro" id="IPR024455">
    <property type="entry name" value="Phage_capsid"/>
</dbReference>
<evidence type="ECO:0000259" key="7">
    <source>
        <dbReference type="Pfam" id="PF05065"/>
    </source>
</evidence>
<feature type="domain" description="Prohead serine protease" evidence="6">
    <location>
        <begin position="10"/>
        <end position="160"/>
    </location>
</feature>
<keyword evidence="2" id="KW-1188">Viral release from host cell</keyword>
<sequence length="528" mass="57763">MELRRFEMRLEGNDLEPVLTGYAAKFNENSTGLPFNERIQPGAFKRSLEDGQDVLALVDHDRGKVIGRVANGTLSLREDANGLLVEIKPNVETTFGKDIVASVKRRDITSMSFGFICRKDQWKDNVREVLDADLREVSIVSMPAYSGTSINKRSGSNMTQNEREIRQQLTELRKQHAALLEKAELTDEERNEQFNLAKGIRNMENQLTEQPKPAPAAAIITPGVDEQRAAFEAYLRGREYDVRNMTVGTTTAGGYLAPESFLAELIRKLNEQSVMRQLARTIGIGTASVKMPRLTSSVSAAWTTEATAIAASDPAFDQVEFIPQKLGAMTLVSNELLADSAVAVESLLAGLFAEKIAAIEDLAFFKGTGTGQPKGLLTEAGITRLTTAGGATITPDEVINLYDALPPAYRGNAVWVMNPATMNVLRKLKDTQGQYLLVSGLAGTAPNTLLGRPVVLSSNVDAIGLSKDVIIFGDLARAYYIVDRQGLEVQRSVDRYFEQDLTAFRAIKRTDAKVVLTDACRILKMAAA</sequence>
<dbReference type="InterPro" id="IPR054613">
    <property type="entry name" value="Peptidase_S78_dom"/>
</dbReference>
<evidence type="ECO:0000256" key="5">
    <source>
        <dbReference type="SAM" id="Coils"/>
    </source>
</evidence>
<organism evidence="8 9">
    <name type="scientific">Desulfotomaculum copahuensis</name>
    <dbReference type="NCBI Taxonomy" id="1838280"/>
    <lineage>
        <taxon>Bacteria</taxon>
        <taxon>Bacillati</taxon>
        <taxon>Bacillota</taxon>
        <taxon>Clostridia</taxon>
        <taxon>Eubacteriales</taxon>
        <taxon>Desulfotomaculaceae</taxon>
        <taxon>Desulfotomaculum</taxon>
    </lineage>
</organism>
<evidence type="ECO:0000313" key="8">
    <source>
        <dbReference type="EMBL" id="OAT79311.1"/>
    </source>
</evidence>
<dbReference type="InterPro" id="IPR054612">
    <property type="entry name" value="Phage_capsid-like_C"/>
</dbReference>
<keyword evidence="9" id="KW-1185">Reference proteome</keyword>
<dbReference type="NCBIfam" id="TIGR01543">
    <property type="entry name" value="proheadase_HK97"/>
    <property type="match status" value="1"/>
</dbReference>
<feature type="domain" description="Phage capsid-like C-terminal" evidence="7">
    <location>
        <begin position="253"/>
        <end position="524"/>
    </location>
</feature>
<dbReference type="STRING" id="1838280.A6M21_16245"/>
<comment type="caution">
    <text evidence="8">The sequence shown here is derived from an EMBL/GenBank/DDBJ whole genome shotgun (WGS) entry which is preliminary data.</text>
</comment>
<evidence type="ECO:0000259" key="6">
    <source>
        <dbReference type="Pfam" id="PF04586"/>
    </source>
</evidence>
<dbReference type="AlphaFoldDB" id="A0A1B7LAS4"/>
<keyword evidence="5" id="KW-0175">Coiled coil</keyword>
<dbReference type="GO" id="GO:0008233">
    <property type="term" value="F:peptidase activity"/>
    <property type="evidence" value="ECO:0007669"/>
    <property type="project" value="UniProtKB-KW"/>
</dbReference>
<dbReference type="Gene3D" id="3.30.2400.10">
    <property type="entry name" value="Major capsid protein gp5"/>
    <property type="match status" value="1"/>
</dbReference>
<proteinExistence type="predicted"/>
<dbReference type="GO" id="GO:0006508">
    <property type="term" value="P:proteolysis"/>
    <property type="evidence" value="ECO:0007669"/>
    <property type="project" value="UniProtKB-KW"/>
</dbReference>
<dbReference type="RefSeq" id="WP_066671879.1">
    <property type="nucleotide sequence ID" value="NZ_LYVF01000201.1"/>
</dbReference>
<dbReference type="EMBL" id="LYVF01000201">
    <property type="protein sequence ID" value="OAT79311.1"/>
    <property type="molecule type" value="Genomic_DNA"/>
</dbReference>
<dbReference type="Proteomes" id="UP000078532">
    <property type="component" value="Unassembled WGS sequence"/>
</dbReference>
<dbReference type="OrthoDB" id="9786516at2"/>
<dbReference type="NCBIfam" id="TIGR01554">
    <property type="entry name" value="major_cap_HK97"/>
    <property type="match status" value="1"/>
</dbReference>
<evidence type="ECO:0000256" key="4">
    <source>
        <dbReference type="ARBA" id="ARBA00022801"/>
    </source>
</evidence>
<evidence type="ECO:0000256" key="3">
    <source>
        <dbReference type="ARBA" id="ARBA00022670"/>
    </source>
</evidence>
<gene>
    <name evidence="8" type="ORF">A6M21_16245</name>
</gene>
<accession>A0A1B7LAS4</accession>
<dbReference type="Gene3D" id="3.30.2320.10">
    <property type="entry name" value="hypothetical protein PF0899 domain"/>
    <property type="match status" value="1"/>
</dbReference>
<keyword evidence="4" id="KW-0378">Hydrolase</keyword>
<protein>
    <recommendedName>
        <fullName evidence="10">Capsid protein</fullName>
    </recommendedName>
</protein>
<evidence type="ECO:0000256" key="1">
    <source>
        <dbReference type="ARBA" id="ARBA00004328"/>
    </source>
</evidence>
<evidence type="ECO:0008006" key="10">
    <source>
        <dbReference type="Google" id="ProtNLM"/>
    </source>
</evidence>
<keyword evidence="3" id="KW-0645">Protease</keyword>
<evidence type="ECO:0000256" key="2">
    <source>
        <dbReference type="ARBA" id="ARBA00022612"/>
    </source>
</evidence>
<dbReference type="Pfam" id="PF04586">
    <property type="entry name" value="Peptidase_S78"/>
    <property type="match status" value="1"/>
</dbReference>